<dbReference type="Proteomes" id="UP000192656">
    <property type="component" value="Unassembled WGS sequence"/>
</dbReference>
<organism evidence="1 2">
    <name type="scientific">Fulvimarina manganoxydans</name>
    <dbReference type="NCBI Taxonomy" id="937218"/>
    <lineage>
        <taxon>Bacteria</taxon>
        <taxon>Pseudomonadati</taxon>
        <taxon>Pseudomonadota</taxon>
        <taxon>Alphaproteobacteria</taxon>
        <taxon>Hyphomicrobiales</taxon>
        <taxon>Aurantimonadaceae</taxon>
        <taxon>Fulvimarina</taxon>
    </lineage>
</organism>
<gene>
    <name evidence="1" type="ORF">SAMN06297251_10930</name>
</gene>
<dbReference type="Gene3D" id="3.30.160.150">
    <property type="entry name" value="Lipoprotein like domain"/>
    <property type="match status" value="1"/>
</dbReference>
<protein>
    <recommendedName>
        <fullName evidence="3">LPS-assembly lipoprotein</fullName>
    </recommendedName>
</protein>
<keyword evidence="2" id="KW-1185">Reference proteome</keyword>
<accession>A0A1W2CA90</accession>
<name>A0A1W2CA90_9HYPH</name>
<reference evidence="1 2" key="1">
    <citation type="submission" date="2017-04" db="EMBL/GenBank/DDBJ databases">
        <authorList>
            <person name="Afonso C.L."/>
            <person name="Miller P.J."/>
            <person name="Scott M.A."/>
            <person name="Spackman E."/>
            <person name="Goraichik I."/>
            <person name="Dimitrov K.M."/>
            <person name="Suarez D.L."/>
            <person name="Swayne D.E."/>
        </authorList>
    </citation>
    <scope>NUCLEOTIDE SEQUENCE [LARGE SCALE GENOMIC DNA]</scope>
    <source>
        <strain evidence="1 2">CGMCC 1.10972</strain>
    </source>
</reference>
<dbReference type="EMBL" id="FWXR01000009">
    <property type="protein sequence ID" value="SMC81608.1"/>
    <property type="molecule type" value="Genomic_DNA"/>
</dbReference>
<dbReference type="AlphaFoldDB" id="A0A1W2CA90"/>
<dbReference type="RefSeq" id="WP_139798348.1">
    <property type="nucleotide sequence ID" value="NZ_FWXR01000009.1"/>
</dbReference>
<dbReference type="STRING" id="937218.SAMN06297251_10930"/>
<evidence type="ECO:0000313" key="2">
    <source>
        <dbReference type="Proteomes" id="UP000192656"/>
    </source>
</evidence>
<evidence type="ECO:0000313" key="1">
    <source>
        <dbReference type="EMBL" id="SMC81608.1"/>
    </source>
</evidence>
<sequence>MSWSRAPGENVETGLSAARCFGKTSGTNRHRRRLGVWSDGAARLGLILALSLSAASLAGCTAGPLYGGVAPDGQSAETLRDLRGRIAVSEANTRTAQIVRNPLLLRLNAGAPVSDPVYEVRLTVNGAERGISIESTGVPVSAIYVLTVNYQLVRLSDNQVVDSGMRQVPVPFDRTAQLFQSQRALLNAREQAGKEAAAQLELAIATALQRAG</sequence>
<proteinExistence type="predicted"/>
<evidence type="ECO:0008006" key="3">
    <source>
        <dbReference type="Google" id="ProtNLM"/>
    </source>
</evidence>
<dbReference type="OrthoDB" id="7678210at2"/>